<dbReference type="GO" id="GO:0005814">
    <property type="term" value="C:centriole"/>
    <property type="evidence" value="ECO:0007669"/>
    <property type="project" value="UniProtKB-SubCell"/>
</dbReference>
<evidence type="ECO:0000259" key="24">
    <source>
        <dbReference type="PROSITE" id="PS50002"/>
    </source>
</evidence>
<dbReference type="PROSITE" id="PS50082">
    <property type="entry name" value="WD_REPEATS_2"/>
    <property type="match status" value="4"/>
</dbReference>
<gene>
    <name evidence="26" type="ORF">E1301_Tti003034</name>
</gene>
<evidence type="ECO:0000256" key="8">
    <source>
        <dbReference type="ARBA" id="ARBA00022525"/>
    </source>
</evidence>
<reference evidence="26 27" key="1">
    <citation type="journal article" date="2019" name="Mol. Ecol. Resour.">
        <title>Chromosome-level genome assembly of Triplophysa tibetana, a fish adapted to the harsh high-altitude environment of the Tibetan Plateau.</title>
        <authorList>
            <person name="Yang X."/>
            <person name="Liu H."/>
            <person name="Ma Z."/>
            <person name="Zou Y."/>
            <person name="Zou M."/>
            <person name="Mao Y."/>
            <person name="Li X."/>
            <person name="Wang H."/>
            <person name="Chen T."/>
            <person name="Wang W."/>
            <person name="Yang R."/>
        </authorList>
    </citation>
    <scope>NUCLEOTIDE SEQUENCE [LARGE SCALE GENOMIC DNA]</scope>
    <source>
        <strain evidence="26">TTIB1903HZAU</strain>
        <tissue evidence="26">Muscle</tissue>
    </source>
</reference>
<feature type="chain" id="PRO_5023086739" description="Jouberin" evidence="23">
    <location>
        <begin position="20"/>
        <end position="1108"/>
    </location>
</feature>
<keyword evidence="8" id="KW-0964">Secreted</keyword>
<dbReference type="Gene3D" id="2.30.30.40">
    <property type="entry name" value="SH3 Domains"/>
    <property type="match status" value="1"/>
</dbReference>
<feature type="domain" description="TGF-beta family profile" evidence="25">
    <location>
        <begin position="254"/>
        <end position="299"/>
    </location>
</feature>
<evidence type="ECO:0000256" key="20">
    <source>
        <dbReference type="PROSITE-ProRule" id="PRU00192"/>
    </source>
</evidence>
<dbReference type="PROSITE" id="PS50294">
    <property type="entry name" value="WD_REPEATS_REGION"/>
    <property type="match status" value="2"/>
</dbReference>
<evidence type="ECO:0000256" key="12">
    <source>
        <dbReference type="ARBA" id="ARBA00022782"/>
    </source>
</evidence>
<comment type="subcellular location">
    <subcellularLocation>
        <location evidence="3">Cell junction</location>
        <location evidence="3">Adherens junction</location>
    </subcellularLocation>
    <subcellularLocation>
        <location evidence="2">Cytoplasm</location>
        <location evidence="2">Cytoskeleton</location>
        <location evidence="2">Cilium basal body</location>
    </subcellularLocation>
    <subcellularLocation>
        <location evidence="1">Cytoplasm</location>
        <location evidence="1">Cytoskeleton</location>
        <location evidence="1">Microtubule organizing center</location>
        <location evidence="1">Centrosome</location>
        <location evidence="1">Centriole</location>
    </subcellularLocation>
    <subcellularLocation>
        <location evidence="4">Secreted</location>
    </subcellularLocation>
</comment>
<dbReference type="FunFam" id="2.130.10.10:FF:000112">
    <property type="entry name" value="jouberin isoform X2"/>
    <property type="match status" value="1"/>
</dbReference>
<sequence length="1108" mass="126120">MALLIQLFLCATLISFTEGFDHENMKQAFLQKLGLAELPRIQKRDLENVVVPAHLKNKYLSMLKLHNKRKRRSLPSLAGILRGIRGSADITGEVMYSDTTRQRLVFDMEDRLQENTEVTMAELKLFQTVVQNPSKPERRHHRPINNARVSIYWVEVLGNGSNRTSLVDSRLVPIHESGWKSFDVTQAIQYWSKTKKNAPLHLEVWTEGERPGSYAAEMAKRVRFATQDPKENTLEKDRGTPELVFYTLNLDEYGSQGNCNSSPNSSKCCREEHFINFRELTWTQYWIIEPAGYQAFRCADQMNVFINRNHNKSCILIMSLSRLGIKFIDQILNAYVTGFHFCNRHVSSFYEQENVEHVLPIITQPFDFKKHKTTVPEWHEQIIFNERFGYFVQDDDESPRVLLFFEILDFISMEEARTNISADQPERGFRKIAWAFLRLVGTNGVLNVNTKLRLQLYCPPARAKKPPQTVDVFQWWSKYPRNKYSSTLYVTVKGIKPPEHVDPGIRSMTALQQERGSTSYSELQNEIANKTFTLLQDAKSETMKWSRLPGQVCRIPNKPMQSFRGGQMGCFTLCFSHDGRALATACADRDVFPIIIYEIPSGKVVASFNGHLSVVYDLCWSRDDRGLLTASSDGTVRVWNIDRLQTLAHKTLPHPSFVYCARYHPQAQSVVVTGGYDGLLRVWNVDVQDANGQLLQEFDGHKTFINTLCFDTEGTRMFSADNSGIIIVWGTKVVDGSRGGVSSRWSIEREIKEADLKGISINSLEVHPNGRRLLIHAKDSVLRVMDLRILAVKKYIGATNYRDRVNSTFTPCGSFIFSGSEDGQAYVWNSETGDQVAVYSELCYSSALRAVAFHPHENMVAFCAFGQNQPIHLYLHDRKVTQMEVESLRGMNRTEFADSKTSWNPSEVMTFQNASASGMDRFASTARVSLKIQQVKQKLDSVLEPHRRSPIVDRMYEQGKRCVSPGKESRSGYGPVGQPIRRTPSLKHHKVISLYEYRANRSDELSIRRGDVIRVLYKDNDSWWFGQLLNGQEGYFPASYVADEGSFDEEVSRALEAQPLASNHSEAEVQRATPVQLSAAMSASGELKIISELDTDPEASSTKYEKSA</sequence>
<evidence type="ECO:0000256" key="23">
    <source>
        <dbReference type="SAM" id="SignalP"/>
    </source>
</evidence>
<evidence type="ECO:0000256" key="11">
    <source>
        <dbReference type="ARBA" id="ARBA00022737"/>
    </source>
</evidence>
<evidence type="ECO:0000256" key="13">
    <source>
        <dbReference type="ARBA" id="ARBA00022794"/>
    </source>
</evidence>
<feature type="repeat" description="WD" evidence="21">
    <location>
        <begin position="809"/>
        <end position="838"/>
    </location>
</feature>
<feature type="region of interest" description="Disordered" evidence="22">
    <location>
        <begin position="962"/>
        <end position="982"/>
    </location>
</feature>
<dbReference type="InterPro" id="IPR036028">
    <property type="entry name" value="SH3-like_dom_sf"/>
</dbReference>
<feature type="repeat" description="WD" evidence="21">
    <location>
        <begin position="698"/>
        <end position="729"/>
    </location>
</feature>
<keyword evidence="17" id="KW-0966">Cell projection</keyword>
<evidence type="ECO:0000256" key="18">
    <source>
        <dbReference type="ARBA" id="ARBA00058395"/>
    </source>
</evidence>
<evidence type="ECO:0000256" key="7">
    <source>
        <dbReference type="ARBA" id="ARBA00022490"/>
    </source>
</evidence>
<feature type="repeat" description="WD" evidence="21">
    <location>
        <begin position="608"/>
        <end position="649"/>
    </location>
</feature>
<dbReference type="CDD" id="cd00200">
    <property type="entry name" value="WD40"/>
    <property type="match status" value="1"/>
</dbReference>
<organism evidence="26 27">
    <name type="scientific">Triplophysa tibetana</name>
    <dbReference type="NCBI Taxonomy" id="1572043"/>
    <lineage>
        <taxon>Eukaryota</taxon>
        <taxon>Metazoa</taxon>
        <taxon>Chordata</taxon>
        <taxon>Craniata</taxon>
        <taxon>Vertebrata</taxon>
        <taxon>Euteleostomi</taxon>
        <taxon>Actinopterygii</taxon>
        <taxon>Neopterygii</taxon>
        <taxon>Teleostei</taxon>
        <taxon>Ostariophysi</taxon>
        <taxon>Cypriniformes</taxon>
        <taxon>Nemacheilidae</taxon>
        <taxon>Triplophysa</taxon>
    </lineage>
</organism>
<dbReference type="GO" id="GO:0005160">
    <property type="term" value="F:transforming growth factor beta receptor binding"/>
    <property type="evidence" value="ECO:0007669"/>
    <property type="project" value="InterPro"/>
</dbReference>
<dbReference type="InterPro" id="IPR001680">
    <property type="entry name" value="WD40_rpt"/>
</dbReference>
<keyword evidence="10 21" id="KW-0853">WD repeat</keyword>
<dbReference type="Gene3D" id="2.60.120.970">
    <property type="match status" value="1"/>
</dbReference>
<evidence type="ECO:0000256" key="9">
    <source>
        <dbReference type="ARBA" id="ARBA00022553"/>
    </source>
</evidence>
<dbReference type="InterPro" id="IPR029034">
    <property type="entry name" value="Cystine-knot_cytokine"/>
</dbReference>
<keyword evidence="13" id="KW-0970">Cilium biogenesis/degradation</keyword>
<dbReference type="Proteomes" id="UP000324632">
    <property type="component" value="Chromosome 15"/>
</dbReference>
<dbReference type="PRINTS" id="PR00452">
    <property type="entry name" value="SH3DOMAIN"/>
</dbReference>
<dbReference type="GO" id="GO:0005576">
    <property type="term" value="C:extracellular region"/>
    <property type="evidence" value="ECO:0007669"/>
    <property type="project" value="UniProtKB-SubCell"/>
</dbReference>
<dbReference type="InterPro" id="IPR019775">
    <property type="entry name" value="WD40_repeat_CS"/>
</dbReference>
<dbReference type="InterPro" id="IPR001452">
    <property type="entry name" value="SH3_domain"/>
</dbReference>
<dbReference type="InterPro" id="IPR001111">
    <property type="entry name" value="TGF-b_propeptide"/>
</dbReference>
<evidence type="ECO:0000256" key="10">
    <source>
        <dbReference type="ARBA" id="ARBA00022574"/>
    </source>
</evidence>
<keyword evidence="14" id="KW-0965">Cell junction</keyword>
<dbReference type="AlphaFoldDB" id="A0A5A9NN37"/>
<dbReference type="InterPro" id="IPR020472">
    <property type="entry name" value="WD40_PAC1"/>
</dbReference>
<dbReference type="InterPro" id="IPR003942">
    <property type="entry name" value="LRDF"/>
</dbReference>
<dbReference type="GO" id="GO:0044458">
    <property type="term" value="P:motile cilium assembly"/>
    <property type="evidence" value="ECO:0007669"/>
    <property type="project" value="TreeGrafter"/>
</dbReference>
<evidence type="ECO:0000256" key="15">
    <source>
        <dbReference type="ARBA" id="ARBA00023069"/>
    </source>
</evidence>
<evidence type="ECO:0000256" key="16">
    <source>
        <dbReference type="ARBA" id="ARBA00023212"/>
    </source>
</evidence>
<dbReference type="Pfam" id="PF00400">
    <property type="entry name" value="WD40"/>
    <property type="match status" value="5"/>
</dbReference>
<keyword evidence="9" id="KW-0597">Phosphoprotein</keyword>
<dbReference type="GO" id="GO:0036064">
    <property type="term" value="C:ciliary basal body"/>
    <property type="evidence" value="ECO:0007669"/>
    <property type="project" value="TreeGrafter"/>
</dbReference>
<evidence type="ECO:0000256" key="21">
    <source>
        <dbReference type="PROSITE-ProRule" id="PRU00221"/>
    </source>
</evidence>
<evidence type="ECO:0000256" key="19">
    <source>
        <dbReference type="ARBA" id="ARBA00071144"/>
    </source>
</evidence>
<evidence type="ECO:0000256" key="14">
    <source>
        <dbReference type="ARBA" id="ARBA00022949"/>
    </source>
</evidence>
<dbReference type="FunFam" id="2.60.120.970:FF:000024">
    <property type="entry name" value="Left-right determination factor"/>
    <property type="match status" value="1"/>
</dbReference>
<dbReference type="InterPro" id="IPR001839">
    <property type="entry name" value="TGF-b_C"/>
</dbReference>
<dbReference type="CDD" id="cd11812">
    <property type="entry name" value="SH3_AHI-1"/>
    <property type="match status" value="1"/>
</dbReference>
<evidence type="ECO:0000256" key="3">
    <source>
        <dbReference type="ARBA" id="ARBA00004536"/>
    </source>
</evidence>
<evidence type="ECO:0000256" key="22">
    <source>
        <dbReference type="SAM" id="MobiDB-lite"/>
    </source>
</evidence>
<dbReference type="InterPro" id="IPR052803">
    <property type="entry name" value="Cilium-Associated_Jouberin"/>
</dbReference>
<comment type="caution">
    <text evidence="26">The sequence shown here is derived from an EMBL/GenBank/DDBJ whole genome shotgun (WGS) entry which is preliminary data.</text>
</comment>
<dbReference type="Gene3D" id="2.10.90.10">
    <property type="entry name" value="Cystine-knot cytokines"/>
    <property type="match status" value="1"/>
</dbReference>
<keyword evidence="12" id="KW-0221">Differentiation</keyword>
<dbReference type="Pfam" id="PF00018">
    <property type="entry name" value="SH3_1"/>
    <property type="match status" value="1"/>
</dbReference>
<dbReference type="InterPro" id="IPR035832">
    <property type="entry name" value="AHI1_SH3"/>
</dbReference>
<evidence type="ECO:0000313" key="27">
    <source>
        <dbReference type="Proteomes" id="UP000324632"/>
    </source>
</evidence>
<feature type="signal peptide" evidence="23">
    <location>
        <begin position="1"/>
        <end position="19"/>
    </location>
</feature>
<keyword evidence="6" id="KW-0217">Developmental protein</keyword>
<dbReference type="SMART" id="SM00320">
    <property type="entry name" value="WD40"/>
    <property type="match status" value="7"/>
</dbReference>
<dbReference type="SUPFAM" id="SSF50044">
    <property type="entry name" value="SH3-domain"/>
    <property type="match status" value="1"/>
</dbReference>
<feature type="repeat" description="WD" evidence="21">
    <location>
        <begin position="651"/>
        <end position="686"/>
    </location>
</feature>
<dbReference type="GO" id="GO:0030154">
    <property type="term" value="P:cell differentiation"/>
    <property type="evidence" value="ECO:0007669"/>
    <property type="project" value="UniProtKB-KW"/>
</dbReference>
<protein>
    <recommendedName>
        <fullName evidence="19">Jouberin</fullName>
    </recommendedName>
</protein>
<keyword evidence="23" id="KW-0732">Signal</keyword>
<dbReference type="PROSITE" id="PS50002">
    <property type="entry name" value="SH3"/>
    <property type="match status" value="1"/>
</dbReference>
<dbReference type="Pfam" id="PF00688">
    <property type="entry name" value="TGFb_propeptide"/>
    <property type="match status" value="1"/>
</dbReference>
<keyword evidence="7" id="KW-0963">Cytoplasm</keyword>
<dbReference type="Gene3D" id="2.130.10.10">
    <property type="entry name" value="YVTN repeat-like/Quinoprotein amine dehydrogenase"/>
    <property type="match status" value="1"/>
</dbReference>
<keyword evidence="15" id="KW-0969">Cilium</keyword>
<dbReference type="SMART" id="SM00326">
    <property type="entry name" value="SH3"/>
    <property type="match status" value="1"/>
</dbReference>
<feature type="domain" description="SH3" evidence="24">
    <location>
        <begin position="986"/>
        <end position="1046"/>
    </location>
</feature>
<dbReference type="InterPro" id="IPR036322">
    <property type="entry name" value="WD40_repeat_dom_sf"/>
</dbReference>
<proteinExistence type="predicted"/>
<evidence type="ECO:0000256" key="4">
    <source>
        <dbReference type="ARBA" id="ARBA00004613"/>
    </source>
</evidence>
<evidence type="ECO:0000256" key="2">
    <source>
        <dbReference type="ARBA" id="ARBA00004120"/>
    </source>
</evidence>
<keyword evidence="27" id="KW-1185">Reference proteome</keyword>
<keyword evidence="11" id="KW-0677">Repeat</keyword>
<keyword evidence="16" id="KW-0206">Cytoskeleton</keyword>
<dbReference type="GO" id="GO:0008083">
    <property type="term" value="F:growth factor activity"/>
    <property type="evidence" value="ECO:0007669"/>
    <property type="project" value="InterPro"/>
</dbReference>
<dbReference type="GO" id="GO:0005912">
    <property type="term" value="C:adherens junction"/>
    <property type="evidence" value="ECO:0007669"/>
    <property type="project" value="UniProtKB-SubCell"/>
</dbReference>
<dbReference type="SUPFAM" id="SSF57501">
    <property type="entry name" value="Cystine-knot cytokines"/>
    <property type="match status" value="1"/>
</dbReference>
<dbReference type="InterPro" id="IPR015943">
    <property type="entry name" value="WD40/YVTN_repeat-like_dom_sf"/>
</dbReference>
<keyword evidence="5 20" id="KW-0728">SH3 domain</keyword>
<dbReference type="PRINTS" id="PR01427">
    <property type="entry name" value="TGFBETA4"/>
</dbReference>
<evidence type="ECO:0000256" key="17">
    <source>
        <dbReference type="ARBA" id="ARBA00023273"/>
    </source>
</evidence>
<evidence type="ECO:0000313" key="26">
    <source>
        <dbReference type="EMBL" id="KAA0710858.1"/>
    </source>
</evidence>
<dbReference type="SUPFAM" id="SSF50978">
    <property type="entry name" value="WD40 repeat-like"/>
    <property type="match status" value="1"/>
</dbReference>
<dbReference type="FunFam" id="2.30.30.40:FF:000132">
    <property type="entry name" value="jouberin isoform X2"/>
    <property type="match status" value="1"/>
</dbReference>
<evidence type="ECO:0000256" key="5">
    <source>
        <dbReference type="ARBA" id="ARBA00022443"/>
    </source>
</evidence>
<dbReference type="PROSITE" id="PS51362">
    <property type="entry name" value="TGF_BETA_2"/>
    <property type="match status" value="1"/>
</dbReference>
<accession>A0A5A9NN37</accession>
<dbReference type="EMBL" id="SOYY01000015">
    <property type="protein sequence ID" value="KAA0710858.1"/>
    <property type="molecule type" value="Genomic_DNA"/>
</dbReference>
<evidence type="ECO:0000256" key="1">
    <source>
        <dbReference type="ARBA" id="ARBA00004114"/>
    </source>
</evidence>
<dbReference type="PRINTS" id="PR00320">
    <property type="entry name" value="GPROTEINBRPT"/>
</dbReference>
<dbReference type="PROSITE" id="PS00678">
    <property type="entry name" value="WD_REPEATS_1"/>
    <property type="match status" value="2"/>
</dbReference>
<name>A0A5A9NN37_9TELE</name>
<dbReference type="PANTHER" id="PTHR44499:SF1">
    <property type="entry name" value="JOUBERIN"/>
    <property type="match status" value="1"/>
</dbReference>
<dbReference type="PANTHER" id="PTHR44499">
    <property type="entry name" value="JOUBERIN"/>
    <property type="match status" value="1"/>
</dbReference>
<evidence type="ECO:0000256" key="6">
    <source>
        <dbReference type="ARBA" id="ARBA00022473"/>
    </source>
</evidence>
<comment type="function">
    <text evidence="18">Involved in vesicle trafficking and required for ciliogenesis, formation of primary non-motile cilium, and recruitment of RAB8A to the basal body of primary cilium. Component of the tectonic-like complex, a complex localized at the transition zone of primary cilia and acting as a barrier that prevents diffusion of transmembrane proteins between the cilia and plasma membranes. Involved in neuronal differentiation. As a positive modulator of classical Wnt signaling, may play a crucial role in ciliary signaling during cerebellum embryonic development.</text>
</comment>
<evidence type="ECO:0000259" key="25">
    <source>
        <dbReference type="PROSITE" id="PS51362"/>
    </source>
</evidence>